<evidence type="ECO:0000256" key="1">
    <source>
        <dbReference type="SAM" id="MobiDB-lite"/>
    </source>
</evidence>
<name>A0AAU7MAT9_9ACTN</name>
<reference evidence="2" key="1">
    <citation type="submission" date="2024-01" db="EMBL/GenBank/DDBJ databases">
        <title>The genome sequence of Micromonospora mangrovi CCTCC AA 2012012.</title>
        <authorList>
            <person name="Gao J."/>
        </authorList>
    </citation>
    <scope>NUCLEOTIDE SEQUENCE</scope>
    <source>
        <strain evidence="2">CCTCC AA 2012012</strain>
    </source>
</reference>
<dbReference type="InterPro" id="IPR011009">
    <property type="entry name" value="Kinase-like_dom_sf"/>
</dbReference>
<evidence type="ECO:0000313" key="2">
    <source>
        <dbReference type="EMBL" id="XBP94608.1"/>
    </source>
</evidence>
<reference evidence="3" key="2">
    <citation type="submission" date="2024-06" db="EMBL/GenBank/DDBJ databases">
        <title>Micromonospora mangrovi CCTCC AA 2012012 genome sequences.</title>
        <authorList>
            <person name="Gao J."/>
        </authorList>
    </citation>
    <scope>NUCLEOTIDE SEQUENCE</scope>
    <source>
        <strain evidence="3">CCTCC AA 2012012</strain>
    </source>
</reference>
<protein>
    <submittedName>
        <fullName evidence="2">Aminoglycoside phosphotransferase</fullName>
    </submittedName>
</protein>
<dbReference type="EMBL" id="CP159342">
    <property type="protein sequence ID" value="XCH75308.1"/>
    <property type="molecule type" value="Genomic_DNA"/>
</dbReference>
<dbReference type="AlphaFoldDB" id="A0AAU7MAT9"/>
<dbReference type="RefSeq" id="WP_350934673.1">
    <property type="nucleotide sequence ID" value="NZ_CP157762.1"/>
</dbReference>
<dbReference type="SUPFAM" id="SSF56112">
    <property type="entry name" value="Protein kinase-like (PK-like)"/>
    <property type="match status" value="1"/>
</dbReference>
<accession>A0AAU7MAT9</accession>
<gene>
    <name evidence="3" type="ORF">ABUL08_04170</name>
    <name evidence="2" type="ORF">VK199_04150</name>
</gene>
<evidence type="ECO:0000313" key="3">
    <source>
        <dbReference type="EMBL" id="XCH75308.1"/>
    </source>
</evidence>
<organism evidence="2">
    <name type="scientific">Micromonospora sp. CCTCC AA 2012012</name>
    <dbReference type="NCBI Taxonomy" id="3111921"/>
    <lineage>
        <taxon>Bacteria</taxon>
        <taxon>Bacillati</taxon>
        <taxon>Actinomycetota</taxon>
        <taxon>Actinomycetes</taxon>
        <taxon>Micromonosporales</taxon>
        <taxon>Micromonosporaceae</taxon>
        <taxon>Micromonospora</taxon>
    </lineage>
</organism>
<dbReference type="EMBL" id="CP157762">
    <property type="protein sequence ID" value="XBP94608.1"/>
    <property type="molecule type" value="Genomic_DNA"/>
</dbReference>
<dbReference type="Gene3D" id="3.90.1200.10">
    <property type="match status" value="1"/>
</dbReference>
<feature type="region of interest" description="Disordered" evidence="1">
    <location>
        <begin position="309"/>
        <end position="348"/>
    </location>
</feature>
<sequence>MITIGAALADQLRLDLLTAAVHQQTAAQVIQEWELSTVQRLYLSDGSSVICKLATSPFTSEAAVLRSLNEYGAAVPHLHGYTLRPHALGMLMDDLGTPIRLPTIAEAAAAARAAHTIPPMPTLPVFDQQTLARLPEQALTALDALHRQRRFLNTGTIEELLRRLAAVADRRVDGAEREPFGLCHGEFHRSSLHVSSTGCRLVDWAKAFTGPGLLDLATWFGTRNAADPDQLTRLIHAYVAAGGSPDAHSQRGGLPAAQWALGWHRVWAAWWFLTTAAAGHHQPHTDSHHTRVVHRQLQGAAELLASAPRATAARANGTEHPRIADPAGWTPRRGCRSSVGTMLEEAAE</sequence>
<proteinExistence type="predicted"/>